<dbReference type="InterPro" id="IPR050463">
    <property type="entry name" value="Gfo/Idh/MocA_oxidrdct_glycsds"/>
</dbReference>
<dbReference type="InterPro" id="IPR000683">
    <property type="entry name" value="Gfo/Idh/MocA-like_OxRdtase_N"/>
</dbReference>
<feature type="domain" description="GFO/IDH/MocA-like oxidoreductase" evidence="3">
    <location>
        <begin position="125"/>
        <end position="245"/>
    </location>
</feature>
<reference evidence="5" key="1">
    <citation type="submission" date="2016-06" db="EMBL/GenBank/DDBJ databases">
        <authorList>
            <person name="Sutton G."/>
            <person name="Brinkac L."/>
            <person name="Sanka R."/>
            <person name="Adams M."/>
            <person name="Lau E."/>
            <person name="Sam S."/>
            <person name="Sreng N."/>
            <person name="Him V."/>
            <person name="Kerleguer A."/>
            <person name="Cheng S."/>
        </authorList>
    </citation>
    <scope>NUCLEOTIDE SEQUENCE [LARGE SCALE GENOMIC DNA]</scope>
    <source>
        <strain evidence="5">E1876</strain>
    </source>
</reference>
<dbReference type="OrthoDB" id="256869at2"/>
<dbReference type="InterPro" id="IPR036291">
    <property type="entry name" value="NAD(P)-bd_dom_sf"/>
</dbReference>
<evidence type="ECO:0000259" key="2">
    <source>
        <dbReference type="Pfam" id="PF01408"/>
    </source>
</evidence>
<dbReference type="InterPro" id="IPR055170">
    <property type="entry name" value="GFO_IDH_MocA-like_dom"/>
</dbReference>
<dbReference type="Gene3D" id="3.40.50.720">
    <property type="entry name" value="NAD(P)-binding Rossmann-like Domain"/>
    <property type="match status" value="1"/>
</dbReference>
<evidence type="ECO:0000256" key="1">
    <source>
        <dbReference type="ARBA" id="ARBA00023002"/>
    </source>
</evidence>
<accession>A0A1A2XJ20</accession>
<dbReference type="Gene3D" id="3.30.360.10">
    <property type="entry name" value="Dihydrodipicolinate Reductase, domain 2"/>
    <property type="match status" value="1"/>
</dbReference>
<dbReference type="PANTHER" id="PTHR43818:SF11">
    <property type="entry name" value="BCDNA.GH03377"/>
    <property type="match status" value="1"/>
</dbReference>
<dbReference type="Pfam" id="PF01408">
    <property type="entry name" value="GFO_IDH_MocA"/>
    <property type="match status" value="1"/>
</dbReference>
<dbReference type="RefSeq" id="WP_064920071.1">
    <property type="nucleotide sequence ID" value="NZ_LZJK01000020.1"/>
</dbReference>
<evidence type="ECO:0000313" key="4">
    <source>
        <dbReference type="EMBL" id="OBI25734.1"/>
    </source>
</evidence>
<dbReference type="EMBL" id="LZKG01000146">
    <property type="protein sequence ID" value="OBI25734.1"/>
    <property type="molecule type" value="Genomic_DNA"/>
</dbReference>
<keyword evidence="1" id="KW-0560">Oxidoreductase</keyword>
<organism evidence="4 5">
    <name type="scientific">Mycolicibacter sinensis (strain JDM601)</name>
    <name type="common">Mycobacterium sinense</name>
    <dbReference type="NCBI Taxonomy" id="875328"/>
    <lineage>
        <taxon>Bacteria</taxon>
        <taxon>Bacillati</taxon>
        <taxon>Actinomycetota</taxon>
        <taxon>Actinomycetes</taxon>
        <taxon>Mycobacteriales</taxon>
        <taxon>Mycobacteriaceae</taxon>
        <taxon>Mycolicibacter</taxon>
    </lineage>
</organism>
<sequence>MDVAIVGCGLIGHKRAKLLGAHRLTAAVDADPDKAQGLAALHPGATALTDWRAAVARADVDAVLVSTPHHLLAPVATAAAEEGKHVLVEKPGARSAAELAPLAAAAQRKQVVVKVGFNHRFHPAFRKAREYVDGGAVGELMFVRARYGHGGRVGYDKEWRADPRIAGGGELLDQGMHLIDLSRWFLGDFTRVEGFTHTYFWDMPVEDNSFMALRTAAQQMAWLHVSWTEWKNTFSFELYGKTGKLHVEGLGGSYGTERLSYYRMSPQMGPPETVIHEFPGPDQSWALEFADFARSVETGGAGCGGVEDALKALDVVDAIYRANTP</sequence>
<dbReference type="SUPFAM" id="SSF55347">
    <property type="entry name" value="Glyceraldehyde-3-phosphate dehydrogenase-like, C-terminal domain"/>
    <property type="match status" value="1"/>
</dbReference>
<evidence type="ECO:0000313" key="5">
    <source>
        <dbReference type="Proteomes" id="UP000093943"/>
    </source>
</evidence>
<dbReference type="SUPFAM" id="SSF51735">
    <property type="entry name" value="NAD(P)-binding Rossmann-fold domains"/>
    <property type="match status" value="1"/>
</dbReference>
<comment type="caution">
    <text evidence="4">The sequence shown here is derived from an EMBL/GenBank/DDBJ whole genome shotgun (WGS) entry which is preliminary data.</text>
</comment>
<dbReference type="GO" id="GO:0000166">
    <property type="term" value="F:nucleotide binding"/>
    <property type="evidence" value="ECO:0007669"/>
    <property type="project" value="InterPro"/>
</dbReference>
<dbReference type="GO" id="GO:0016491">
    <property type="term" value="F:oxidoreductase activity"/>
    <property type="evidence" value="ECO:0007669"/>
    <property type="project" value="UniProtKB-KW"/>
</dbReference>
<protein>
    <submittedName>
        <fullName evidence="4">LmbZ</fullName>
    </submittedName>
</protein>
<evidence type="ECO:0000259" key="3">
    <source>
        <dbReference type="Pfam" id="PF22725"/>
    </source>
</evidence>
<dbReference type="AlphaFoldDB" id="A0A1A2XJ20"/>
<dbReference type="PANTHER" id="PTHR43818">
    <property type="entry name" value="BCDNA.GH03377"/>
    <property type="match status" value="1"/>
</dbReference>
<gene>
    <name evidence="4" type="ORF">A5710_08615</name>
</gene>
<proteinExistence type="predicted"/>
<dbReference type="Pfam" id="PF22725">
    <property type="entry name" value="GFO_IDH_MocA_C3"/>
    <property type="match status" value="1"/>
</dbReference>
<name>A0A1A2XJ20_MYCSD</name>
<feature type="domain" description="Gfo/Idh/MocA-like oxidoreductase N-terminal" evidence="2">
    <location>
        <begin position="2"/>
        <end position="117"/>
    </location>
</feature>
<dbReference type="Proteomes" id="UP000093943">
    <property type="component" value="Unassembled WGS sequence"/>
</dbReference>